<name>A0A917QWP1_9ACTN</name>
<organism evidence="1 2">
    <name type="scientific">Streptomyces flaveus</name>
    <dbReference type="NCBI Taxonomy" id="66370"/>
    <lineage>
        <taxon>Bacteria</taxon>
        <taxon>Bacillati</taxon>
        <taxon>Actinomycetota</taxon>
        <taxon>Actinomycetes</taxon>
        <taxon>Kitasatosporales</taxon>
        <taxon>Streptomycetaceae</taxon>
        <taxon>Streptomyces</taxon>
        <taxon>Streptomyces aurantiacus group</taxon>
    </lineage>
</organism>
<evidence type="ECO:0000313" key="1">
    <source>
        <dbReference type="EMBL" id="GGK72217.1"/>
    </source>
</evidence>
<gene>
    <name evidence="1" type="ORF">GCM10010094_36490</name>
</gene>
<reference evidence="1" key="2">
    <citation type="submission" date="2020-09" db="EMBL/GenBank/DDBJ databases">
        <authorList>
            <person name="Sun Q."/>
            <person name="Ohkuma M."/>
        </authorList>
    </citation>
    <scope>NUCLEOTIDE SEQUENCE</scope>
    <source>
        <strain evidence="1">JCM 3035</strain>
    </source>
</reference>
<reference evidence="1" key="1">
    <citation type="journal article" date="2014" name="Int. J. Syst. Evol. Microbiol.">
        <title>Complete genome sequence of Corynebacterium casei LMG S-19264T (=DSM 44701T), isolated from a smear-ripened cheese.</title>
        <authorList>
            <consortium name="US DOE Joint Genome Institute (JGI-PGF)"/>
            <person name="Walter F."/>
            <person name="Albersmeier A."/>
            <person name="Kalinowski J."/>
            <person name="Ruckert C."/>
        </authorList>
    </citation>
    <scope>NUCLEOTIDE SEQUENCE</scope>
    <source>
        <strain evidence="1">JCM 3035</strain>
    </source>
</reference>
<sequence length="88" mass="10189">MNEAVQQTGIRWYLRIMAKTQINIRMDDETAEMARQAAETRRIPVNEYVEQLIRDDNEHVRAVFMAAAQEVLDEYGDLIDELEGESSS</sequence>
<keyword evidence="2" id="KW-1185">Reference proteome</keyword>
<comment type="caution">
    <text evidence="1">The sequence shown here is derived from an EMBL/GenBank/DDBJ whole genome shotgun (WGS) entry which is preliminary data.</text>
</comment>
<dbReference type="EMBL" id="BMPQ01000008">
    <property type="protein sequence ID" value="GGK72217.1"/>
    <property type="molecule type" value="Genomic_DNA"/>
</dbReference>
<evidence type="ECO:0000313" key="2">
    <source>
        <dbReference type="Proteomes" id="UP000637788"/>
    </source>
</evidence>
<evidence type="ECO:0008006" key="3">
    <source>
        <dbReference type="Google" id="ProtNLM"/>
    </source>
</evidence>
<dbReference type="Proteomes" id="UP000637788">
    <property type="component" value="Unassembled WGS sequence"/>
</dbReference>
<protein>
    <recommendedName>
        <fullName evidence="3">Antitoxin</fullName>
    </recommendedName>
</protein>
<proteinExistence type="predicted"/>
<accession>A0A917QWP1</accession>
<dbReference type="AlphaFoldDB" id="A0A917QWP1"/>